<dbReference type="Gene3D" id="2.120.10.10">
    <property type="match status" value="1"/>
</dbReference>
<dbReference type="Proteomes" id="UP000307943">
    <property type="component" value="Unassembled WGS sequence"/>
</dbReference>
<sequence>MKTVMVYKEAGRYAGWPANYGIWSWGDEIVVGYTLGYHSTEGGFHARDKTRPFVAMQARSFDGGESWLSVETPVRTPGNKGLSAGEHSASQPGEAEEANEPVPVERAIDFAHPDFALMCARQDLTGGSRSWFYTSGDRCHSWEGPFALPMMGQIGLAARTDYLVSGANECLFFLTAPTVEGTETGSRVFCARTADGGRTFEFVSWIGPEAGNGFSIMPASVRLSDTDILVATRERRTTGDNLSENWIDLYRSSDNGAAWTYVSRPVADTGHGGNPPTLTRLHDGRLCMTYAYRNAPYGMRAKLSSDAGLTWGEEIVLNAEAGSHDIGYPRTVLRSDGTLVIVYYYNDEPGGACYIAATLWKP</sequence>
<name>A0A5C4T8Z2_9BACL</name>
<dbReference type="EMBL" id="VDCQ01000021">
    <property type="protein sequence ID" value="TNJ65216.1"/>
    <property type="molecule type" value="Genomic_DNA"/>
</dbReference>
<keyword evidence="3" id="KW-1185">Reference proteome</keyword>
<protein>
    <submittedName>
        <fullName evidence="2">Exo-alpha-sialidase</fullName>
    </submittedName>
</protein>
<comment type="caution">
    <text evidence="2">The sequence shown here is derived from an EMBL/GenBank/DDBJ whole genome shotgun (WGS) entry which is preliminary data.</text>
</comment>
<dbReference type="OrthoDB" id="7294637at2"/>
<organism evidence="2 3">
    <name type="scientific">Paenibacillus hemerocallicola</name>
    <dbReference type="NCBI Taxonomy" id="1172614"/>
    <lineage>
        <taxon>Bacteria</taxon>
        <taxon>Bacillati</taxon>
        <taxon>Bacillota</taxon>
        <taxon>Bacilli</taxon>
        <taxon>Bacillales</taxon>
        <taxon>Paenibacillaceae</taxon>
        <taxon>Paenibacillus</taxon>
    </lineage>
</organism>
<dbReference type="SUPFAM" id="SSF50939">
    <property type="entry name" value="Sialidases"/>
    <property type="match status" value="1"/>
</dbReference>
<evidence type="ECO:0000313" key="3">
    <source>
        <dbReference type="Proteomes" id="UP000307943"/>
    </source>
</evidence>
<dbReference type="RefSeq" id="WP_139603340.1">
    <property type="nucleotide sequence ID" value="NZ_VDCQ01000021.1"/>
</dbReference>
<dbReference type="InterPro" id="IPR036278">
    <property type="entry name" value="Sialidase_sf"/>
</dbReference>
<accession>A0A5C4T8Z2</accession>
<feature type="region of interest" description="Disordered" evidence="1">
    <location>
        <begin position="68"/>
        <end position="100"/>
    </location>
</feature>
<dbReference type="AlphaFoldDB" id="A0A5C4T8Z2"/>
<proteinExistence type="predicted"/>
<evidence type="ECO:0000256" key="1">
    <source>
        <dbReference type="SAM" id="MobiDB-lite"/>
    </source>
</evidence>
<gene>
    <name evidence="2" type="ORF">FE784_16600</name>
</gene>
<evidence type="ECO:0000313" key="2">
    <source>
        <dbReference type="EMBL" id="TNJ65216.1"/>
    </source>
</evidence>
<reference evidence="2 3" key="1">
    <citation type="submission" date="2019-05" db="EMBL/GenBank/DDBJ databases">
        <title>We sequenced the genome of Paenibacillus hemerocallicola KCTC 33185 for further insight into its adaptation and study the phylogeny of Paenibacillus.</title>
        <authorList>
            <person name="Narsing Rao M.P."/>
        </authorList>
    </citation>
    <scope>NUCLEOTIDE SEQUENCE [LARGE SCALE GENOMIC DNA]</scope>
    <source>
        <strain evidence="2 3">KCTC 33185</strain>
    </source>
</reference>
<dbReference type="CDD" id="cd15482">
    <property type="entry name" value="Sialidase_non-viral"/>
    <property type="match status" value="1"/>
</dbReference>